<keyword evidence="1 3" id="KW-0479">Metal-binding</keyword>
<dbReference type="AlphaFoldDB" id="A0A1G2PE61"/>
<dbReference type="PIRSF" id="PIRSF005902">
    <property type="entry name" value="DNase_TatD"/>
    <property type="match status" value="1"/>
</dbReference>
<gene>
    <name evidence="4" type="ORF">A2828_01680</name>
</gene>
<feature type="binding site" evidence="3">
    <location>
        <position position="8"/>
    </location>
    <ligand>
        <name>a divalent metal cation</name>
        <dbReference type="ChEBI" id="CHEBI:60240"/>
        <label>1</label>
    </ligand>
</feature>
<evidence type="ECO:0000256" key="3">
    <source>
        <dbReference type="PIRSR" id="PIRSR005902-1"/>
    </source>
</evidence>
<dbReference type="SUPFAM" id="SSF51556">
    <property type="entry name" value="Metallo-dependent hydrolases"/>
    <property type="match status" value="1"/>
</dbReference>
<reference evidence="4 5" key="1">
    <citation type="journal article" date="2016" name="Nat. Commun.">
        <title>Thousands of microbial genomes shed light on interconnected biogeochemical processes in an aquifer system.</title>
        <authorList>
            <person name="Anantharaman K."/>
            <person name="Brown C.T."/>
            <person name="Hug L.A."/>
            <person name="Sharon I."/>
            <person name="Castelle C.J."/>
            <person name="Probst A.J."/>
            <person name="Thomas B.C."/>
            <person name="Singh A."/>
            <person name="Wilkins M.J."/>
            <person name="Karaoz U."/>
            <person name="Brodie E.L."/>
            <person name="Williams K.H."/>
            <person name="Hubbard S.S."/>
            <person name="Banfield J.F."/>
        </authorList>
    </citation>
    <scope>NUCLEOTIDE SEQUENCE [LARGE SCALE GENOMIC DNA]</scope>
</reference>
<proteinExistence type="predicted"/>
<dbReference type="InterPro" id="IPR001130">
    <property type="entry name" value="TatD-like"/>
</dbReference>
<dbReference type="EMBL" id="MHSR01000013">
    <property type="protein sequence ID" value="OHA46597.1"/>
    <property type="molecule type" value="Genomic_DNA"/>
</dbReference>
<dbReference type="Pfam" id="PF01026">
    <property type="entry name" value="TatD_DNase"/>
    <property type="match status" value="1"/>
</dbReference>
<evidence type="ECO:0000313" key="5">
    <source>
        <dbReference type="Proteomes" id="UP000178869"/>
    </source>
</evidence>
<dbReference type="Proteomes" id="UP000178869">
    <property type="component" value="Unassembled WGS sequence"/>
</dbReference>
<dbReference type="PANTHER" id="PTHR46124:SF2">
    <property type="entry name" value="D-AMINOACYL-TRNA DEACYLASE"/>
    <property type="match status" value="1"/>
</dbReference>
<feature type="binding site" evidence="3">
    <location>
        <position position="151"/>
    </location>
    <ligand>
        <name>a divalent metal cation</name>
        <dbReference type="ChEBI" id="CHEBI:60240"/>
        <label>2</label>
    </ligand>
</feature>
<dbReference type="CDD" id="cd01310">
    <property type="entry name" value="TatD_DNAse"/>
    <property type="match status" value="1"/>
</dbReference>
<dbReference type="FunFam" id="3.20.20.140:FF:000005">
    <property type="entry name" value="TatD family hydrolase"/>
    <property type="match status" value="1"/>
</dbReference>
<dbReference type="InterPro" id="IPR032466">
    <property type="entry name" value="Metal_Hydrolase"/>
</dbReference>
<accession>A0A1G2PE61</accession>
<evidence type="ECO:0000256" key="2">
    <source>
        <dbReference type="ARBA" id="ARBA00022801"/>
    </source>
</evidence>
<evidence type="ECO:0000313" key="4">
    <source>
        <dbReference type="EMBL" id="OHA46597.1"/>
    </source>
</evidence>
<sequence length="287" mass="32582">MLVDLHAHIHFNIFKDDADEVIRRAQEAGVFMVAPSTKLAISRRAIEFGEKYRGLVFPAIGLHPIHTKPTIFDPDEEEAGGDHASRTSNETFEMNEWLLLAKHPLVVAIGETGLDYVKRLEITEDDRKHQENILRQQLELALEVTKPVILHCRDGQVDGLKRNAHQDMLAILKEYVPRGLRGVSHCFSGNKAQAQEYMQLGFGLSFTGMITYNGAWDRIIKDAPLYKLFTETDSPYLTPVPHRDERNEPVNVKYVVEHIAGVKNTSFEEVAEQTVLNAKKMFNLPIQ</sequence>
<evidence type="ECO:0000256" key="1">
    <source>
        <dbReference type="ARBA" id="ARBA00022723"/>
    </source>
</evidence>
<evidence type="ECO:0008006" key="6">
    <source>
        <dbReference type="Google" id="ProtNLM"/>
    </source>
</evidence>
<feature type="binding site" evidence="3">
    <location>
        <position position="111"/>
    </location>
    <ligand>
        <name>a divalent metal cation</name>
        <dbReference type="ChEBI" id="CHEBI:60240"/>
        <label>1</label>
    </ligand>
</feature>
<keyword evidence="2" id="KW-0378">Hydrolase</keyword>
<feature type="binding site" evidence="3">
    <location>
        <position position="233"/>
    </location>
    <ligand>
        <name>a divalent metal cation</name>
        <dbReference type="ChEBI" id="CHEBI:60240"/>
        <label>1</label>
    </ligand>
</feature>
<dbReference type="PANTHER" id="PTHR46124">
    <property type="entry name" value="D-AMINOACYL-TRNA DEACYLASE"/>
    <property type="match status" value="1"/>
</dbReference>
<protein>
    <recommendedName>
        <fullName evidence="6">Hydrolase TatD</fullName>
    </recommendedName>
</protein>
<dbReference type="GO" id="GO:0046872">
    <property type="term" value="F:metal ion binding"/>
    <property type="evidence" value="ECO:0007669"/>
    <property type="project" value="UniProtKB-KW"/>
</dbReference>
<feature type="binding site" evidence="3">
    <location>
        <position position="185"/>
    </location>
    <ligand>
        <name>a divalent metal cation</name>
        <dbReference type="ChEBI" id="CHEBI:60240"/>
        <label>2</label>
    </ligand>
</feature>
<organism evidence="4 5">
    <name type="scientific">Candidatus Terrybacteria bacterium RIFCSPHIGHO2_01_FULL_43_35</name>
    <dbReference type="NCBI Taxonomy" id="1802361"/>
    <lineage>
        <taxon>Bacteria</taxon>
        <taxon>Candidatus Terryibacteriota</taxon>
    </lineage>
</organism>
<dbReference type="GO" id="GO:0016788">
    <property type="term" value="F:hydrolase activity, acting on ester bonds"/>
    <property type="evidence" value="ECO:0007669"/>
    <property type="project" value="InterPro"/>
</dbReference>
<comment type="caution">
    <text evidence="4">The sequence shown here is derived from an EMBL/GenBank/DDBJ whole genome shotgun (WGS) entry which is preliminary data.</text>
</comment>
<dbReference type="Gene3D" id="3.20.20.140">
    <property type="entry name" value="Metal-dependent hydrolases"/>
    <property type="match status" value="1"/>
</dbReference>
<dbReference type="GO" id="GO:0005829">
    <property type="term" value="C:cytosol"/>
    <property type="evidence" value="ECO:0007669"/>
    <property type="project" value="TreeGrafter"/>
</dbReference>
<feature type="binding site" evidence="3">
    <location>
        <position position="6"/>
    </location>
    <ligand>
        <name>a divalent metal cation</name>
        <dbReference type="ChEBI" id="CHEBI:60240"/>
        <label>1</label>
    </ligand>
</feature>
<name>A0A1G2PE61_9BACT</name>